<accession>A0A8H7RVM4</accession>
<evidence type="ECO:0000313" key="4">
    <source>
        <dbReference type="Proteomes" id="UP000646827"/>
    </source>
</evidence>
<sequence>MEARHYLEKFQIKIFEDVVDRTNYRLNVTGGEHRPTWLVRVSDWQKVPGKEAVDGYHTISYCWEQSGEVVKNESDDGNEEYSLIDNGKHCIVEGYNVAEAYVIHSAELSESGESVDDQEDGESVDNQEDSENEGEEGNPHNNFENANSVNKEDNEDNNNKDNEEDSVQEGSKDDSDSDEQKELSYTDYVTWCVSTSESASKRYVTYDQLLQQVCKDFQIEYVWYDKVCIDQADNEAKSNEIKQMHKIYCNARYTVAMVSEALLYDLNHFEETVFFCGHKAQHYFLIDVFNSCWFKRSWTLEELMMARRILIVGTNTNMFQHSLHSTDIPTTTDTLSNILLDFGAAEHKKGSVNQALSFAHFRTSTKQHDMIYALKNTFSYMFDDMEVSYSAEIKLVFDDFYRHVATEDLSILCFGSNGTLDGTINLKSTMDKYNLPSWTGVAGRHTQNRVAITTGRELEYYIDDTMLMHVTTSRYWKISITPYEHGCYSLSKNSDEDPSDYLEKIDRVGSARYNDEWTDMDTADKDTVLVEWLLYMQNAVSSFMTHYHERAGGLLTHIRPLTLTEDCEECIILPILLESHTPMQDQPDDNVSNFVVVDYDRSYCLPVIRECTKGTGRYKSIGIYYLGDRDVSWQPSIGLNYYIGRQDINMDDPGEIINALFENDCHDVPKEFIIE</sequence>
<keyword evidence="4" id="KW-1185">Reference proteome</keyword>
<dbReference type="PANTHER" id="PTHR24148">
    <property type="entry name" value="ANKYRIN REPEAT DOMAIN-CONTAINING PROTEIN 39 HOMOLOG-RELATED"/>
    <property type="match status" value="1"/>
</dbReference>
<feature type="region of interest" description="Disordered" evidence="1">
    <location>
        <begin position="109"/>
        <end position="181"/>
    </location>
</feature>
<dbReference type="InterPro" id="IPR052895">
    <property type="entry name" value="HetReg/Transcr_Mod"/>
</dbReference>
<dbReference type="InterPro" id="IPR010730">
    <property type="entry name" value="HET"/>
</dbReference>
<reference evidence="3 4" key="1">
    <citation type="submission" date="2020-12" db="EMBL/GenBank/DDBJ databases">
        <title>Metabolic potential, ecology and presence of endohyphal bacteria is reflected in genomic diversity of Mucoromycotina.</title>
        <authorList>
            <person name="Muszewska A."/>
            <person name="Okrasinska A."/>
            <person name="Steczkiewicz K."/>
            <person name="Drgas O."/>
            <person name="Orlowska M."/>
            <person name="Perlinska-Lenart U."/>
            <person name="Aleksandrzak-Piekarczyk T."/>
            <person name="Szatraj K."/>
            <person name="Zielenkiewicz U."/>
            <person name="Pilsyk S."/>
            <person name="Malc E."/>
            <person name="Mieczkowski P."/>
            <person name="Kruszewska J.S."/>
            <person name="Biernat P."/>
            <person name="Pawlowska J."/>
        </authorList>
    </citation>
    <scope>NUCLEOTIDE SEQUENCE [LARGE SCALE GENOMIC DNA]</scope>
    <source>
        <strain evidence="3 4">CBS 142.35</strain>
    </source>
</reference>
<evidence type="ECO:0000313" key="3">
    <source>
        <dbReference type="EMBL" id="KAG2218006.1"/>
    </source>
</evidence>
<feature type="compositionally biased region" description="Basic and acidic residues" evidence="1">
    <location>
        <begin position="170"/>
        <end position="181"/>
    </location>
</feature>
<dbReference type="PANTHER" id="PTHR24148:SF64">
    <property type="entry name" value="HETEROKARYON INCOMPATIBILITY DOMAIN-CONTAINING PROTEIN"/>
    <property type="match status" value="1"/>
</dbReference>
<dbReference type="Proteomes" id="UP000646827">
    <property type="component" value="Unassembled WGS sequence"/>
</dbReference>
<evidence type="ECO:0000256" key="1">
    <source>
        <dbReference type="SAM" id="MobiDB-lite"/>
    </source>
</evidence>
<name>A0A8H7RVM4_9FUNG</name>
<dbReference type="OrthoDB" id="20872at2759"/>
<proteinExistence type="predicted"/>
<dbReference type="AlphaFoldDB" id="A0A8H7RVM4"/>
<protein>
    <recommendedName>
        <fullName evidence="2">Heterokaryon incompatibility domain-containing protein</fullName>
    </recommendedName>
</protein>
<dbReference type="Pfam" id="PF06985">
    <property type="entry name" value="HET"/>
    <property type="match status" value="1"/>
</dbReference>
<evidence type="ECO:0000259" key="2">
    <source>
        <dbReference type="Pfam" id="PF06985"/>
    </source>
</evidence>
<feature type="compositionally biased region" description="Acidic residues" evidence="1">
    <location>
        <begin position="113"/>
        <end position="136"/>
    </location>
</feature>
<organism evidence="3 4">
    <name type="scientific">Circinella minor</name>
    <dbReference type="NCBI Taxonomy" id="1195481"/>
    <lineage>
        <taxon>Eukaryota</taxon>
        <taxon>Fungi</taxon>
        <taxon>Fungi incertae sedis</taxon>
        <taxon>Mucoromycota</taxon>
        <taxon>Mucoromycotina</taxon>
        <taxon>Mucoromycetes</taxon>
        <taxon>Mucorales</taxon>
        <taxon>Lichtheimiaceae</taxon>
        <taxon>Circinella</taxon>
    </lineage>
</organism>
<gene>
    <name evidence="3" type="ORF">INT45_001549</name>
</gene>
<comment type="caution">
    <text evidence="3">The sequence shown here is derived from an EMBL/GenBank/DDBJ whole genome shotgun (WGS) entry which is preliminary data.</text>
</comment>
<dbReference type="EMBL" id="JAEPRB010000258">
    <property type="protein sequence ID" value="KAG2218006.1"/>
    <property type="molecule type" value="Genomic_DNA"/>
</dbReference>
<feature type="domain" description="Heterokaryon incompatibility" evidence="2">
    <location>
        <begin position="205"/>
        <end position="302"/>
    </location>
</feature>